<dbReference type="InterPro" id="IPR003710">
    <property type="entry name" value="ApbA"/>
</dbReference>
<dbReference type="Gene3D" id="3.40.50.720">
    <property type="entry name" value="NAD(P)-binding Rossmann-like Domain"/>
    <property type="match status" value="1"/>
</dbReference>
<comment type="similarity">
    <text evidence="2 10">Belongs to the ketopantoate reductase family.</text>
</comment>
<name>A0ABY6MYS1_9ALTE</name>
<sequence length="311" mass="34404">MADKPTIHILGSGALGSLWATKLSRNNNVILLIKGSKLSTSNKTHQFQFIDQEQSTTLTFPCEPSVSSSESNPPIDILLVFTKSYDTLSAIQQLKNRISPSTRIVLFQNGMGSQQAIAQLLPQTSLYAASTTEGANRPDPQTVIYAGEGETWFGAISTAHSLDEPKKILSLLSSSGLKVFHTQNIWQKLWFKLAVNCAINPFTALLNCKNGELIGQPLFDTHITPLCHELSHAMKLNNIEASPAELQSIVEDVIKRTANNVSSMLQDVRATKQTEIEYINGYIESIAQQNNQYFPVNFSLLEKVKRLREDA</sequence>
<evidence type="ECO:0000256" key="7">
    <source>
        <dbReference type="ARBA" id="ARBA00023002"/>
    </source>
</evidence>
<dbReference type="Gene3D" id="1.10.1040.10">
    <property type="entry name" value="N-(1-d-carboxylethyl)-l-norvaline Dehydrogenase, domain 2"/>
    <property type="match status" value="1"/>
</dbReference>
<dbReference type="EMBL" id="CP100390">
    <property type="protein sequence ID" value="UZE94985.1"/>
    <property type="molecule type" value="Genomic_DNA"/>
</dbReference>
<evidence type="ECO:0000256" key="2">
    <source>
        <dbReference type="ARBA" id="ARBA00007870"/>
    </source>
</evidence>
<reference evidence="13" key="1">
    <citation type="submission" date="2022-06" db="EMBL/GenBank/DDBJ databases">
        <title>Alkalimarinus sp. nov., isolated from gut of a Alitta virens.</title>
        <authorList>
            <person name="Yang A.I."/>
            <person name="Shin N.-R."/>
        </authorList>
    </citation>
    <scope>NUCLEOTIDE SEQUENCE</scope>
    <source>
        <strain evidence="13">A2M4</strain>
    </source>
</reference>
<dbReference type="PANTHER" id="PTHR43765">
    <property type="entry name" value="2-DEHYDROPANTOATE 2-REDUCTASE-RELATED"/>
    <property type="match status" value="1"/>
</dbReference>
<evidence type="ECO:0000256" key="3">
    <source>
        <dbReference type="ARBA" id="ARBA00013014"/>
    </source>
</evidence>
<accession>A0ABY6MYS1</accession>
<dbReference type="PANTHER" id="PTHR43765:SF2">
    <property type="entry name" value="2-DEHYDROPANTOATE 2-REDUCTASE"/>
    <property type="match status" value="1"/>
</dbReference>
<feature type="domain" description="Ketopantoate reductase N-terminal" evidence="11">
    <location>
        <begin position="7"/>
        <end position="156"/>
    </location>
</feature>
<evidence type="ECO:0000256" key="8">
    <source>
        <dbReference type="ARBA" id="ARBA00032024"/>
    </source>
</evidence>
<comment type="catalytic activity">
    <reaction evidence="9 10">
        <text>(R)-pantoate + NADP(+) = 2-dehydropantoate + NADPH + H(+)</text>
        <dbReference type="Rhea" id="RHEA:16233"/>
        <dbReference type="ChEBI" id="CHEBI:11561"/>
        <dbReference type="ChEBI" id="CHEBI:15378"/>
        <dbReference type="ChEBI" id="CHEBI:15980"/>
        <dbReference type="ChEBI" id="CHEBI:57783"/>
        <dbReference type="ChEBI" id="CHEBI:58349"/>
        <dbReference type="EC" id="1.1.1.169"/>
    </reaction>
</comment>
<dbReference type="InterPro" id="IPR008927">
    <property type="entry name" value="6-PGluconate_DH-like_C_sf"/>
</dbReference>
<evidence type="ECO:0000256" key="6">
    <source>
        <dbReference type="ARBA" id="ARBA00022857"/>
    </source>
</evidence>
<comment type="pathway">
    <text evidence="1 10">Cofactor biosynthesis; (R)-pantothenate biosynthesis; (R)-pantoate from 3-methyl-2-oxobutanoate: step 2/2.</text>
</comment>
<protein>
    <recommendedName>
        <fullName evidence="4 10">2-dehydropantoate 2-reductase</fullName>
        <ecNumber evidence="3 10">1.1.1.169</ecNumber>
    </recommendedName>
    <alternativeName>
        <fullName evidence="8 10">Ketopantoate reductase</fullName>
    </alternativeName>
</protein>
<evidence type="ECO:0000259" key="12">
    <source>
        <dbReference type="Pfam" id="PF08546"/>
    </source>
</evidence>
<dbReference type="InterPro" id="IPR013328">
    <property type="entry name" value="6PGD_dom2"/>
</dbReference>
<dbReference type="Proteomes" id="UP001163739">
    <property type="component" value="Chromosome"/>
</dbReference>
<evidence type="ECO:0000256" key="9">
    <source>
        <dbReference type="ARBA" id="ARBA00048793"/>
    </source>
</evidence>
<dbReference type="SUPFAM" id="SSF48179">
    <property type="entry name" value="6-phosphogluconate dehydrogenase C-terminal domain-like"/>
    <property type="match status" value="1"/>
</dbReference>
<dbReference type="Pfam" id="PF02558">
    <property type="entry name" value="ApbA"/>
    <property type="match status" value="1"/>
</dbReference>
<dbReference type="RefSeq" id="WP_265046477.1">
    <property type="nucleotide sequence ID" value="NZ_CP100390.1"/>
</dbReference>
<comment type="function">
    <text evidence="10">Catalyzes the NADPH-dependent reduction of ketopantoate into pantoic acid.</text>
</comment>
<keyword evidence="6 10" id="KW-0521">NADP</keyword>
<dbReference type="EC" id="1.1.1.169" evidence="3 10"/>
<keyword evidence="14" id="KW-1185">Reference proteome</keyword>
<keyword evidence="5 10" id="KW-0566">Pantothenate biosynthesis</keyword>
<evidence type="ECO:0000313" key="13">
    <source>
        <dbReference type="EMBL" id="UZE94985.1"/>
    </source>
</evidence>
<proteinExistence type="inferred from homology"/>
<gene>
    <name evidence="13" type="ORF">NKI27_13025</name>
</gene>
<evidence type="ECO:0000256" key="10">
    <source>
        <dbReference type="RuleBase" id="RU362068"/>
    </source>
</evidence>
<dbReference type="InterPro" id="IPR013332">
    <property type="entry name" value="KPR_N"/>
</dbReference>
<dbReference type="SUPFAM" id="SSF51735">
    <property type="entry name" value="NAD(P)-binding Rossmann-fold domains"/>
    <property type="match status" value="1"/>
</dbReference>
<evidence type="ECO:0000256" key="4">
    <source>
        <dbReference type="ARBA" id="ARBA00019465"/>
    </source>
</evidence>
<dbReference type="InterPro" id="IPR013752">
    <property type="entry name" value="KPA_reductase"/>
</dbReference>
<dbReference type="InterPro" id="IPR036291">
    <property type="entry name" value="NAD(P)-bd_dom_sf"/>
</dbReference>
<keyword evidence="7 10" id="KW-0560">Oxidoreductase</keyword>
<dbReference type="Pfam" id="PF08546">
    <property type="entry name" value="ApbA_C"/>
    <property type="match status" value="1"/>
</dbReference>
<evidence type="ECO:0000259" key="11">
    <source>
        <dbReference type="Pfam" id="PF02558"/>
    </source>
</evidence>
<dbReference type="GO" id="GO:0008677">
    <property type="term" value="F:2-dehydropantoate 2-reductase activity"/>
    <property type="evidence" value="ECO:0007669"/>
    <property type="project" value="UniProtKB-EC"/>
</dbReference>
<dbReference type="InterPro" id="IPR050838">
    <property type="entry name" value="Ketopantoate_reductase"/>
</dbReference>
<evidence type="ECO:0000256" key="5">
    <source>
        <dbReference type="ARBA" id="ARBA00022655"/>
    </source>
</evidence>
<feature type="domain" description="Ketopantoate reductase C-terminal" evidence="12">
    <location>
        <begin position="184"/>
        <end position="306"/>
    </location>
</feature>
<dbReference type="NCBIfam" id="TIGR00745">
    <property type="entry name" value="apbA_panE"/>
    <property type="match status" value="1"/>
</dbReference>
<evidence type="ECO:0000256" key="1">
    <source>
        <dbReference type="ARBA" id="ARBA00004994"/>
    </source>
</evidence>
<organism evidence="13 14">
    <name type="scientific">Alkalimarinus alittae</name>
    <dbReference type="NCBI Taxonomy" id="2961619"/>
    <lineage>
        <taxon>Bacteria</taxon>
        <taxon>Pseudomonadati</taxon>
        <taxon>Pseudomonadota</taxon>
        <taxon>Gammaproteobacteria</taxon>
        <taxon>Alteromonadales</taxon>
        <taxon>Alteromonadaceae</taxon>
        <taxon>Alkalimarinus</taxon>
    </lineage>
</organism>
<evidence type="ECO:0000313" key="14">
    <source>
        <dbReference type="Proteomes" id="UP001163739"/>
    </source>
</evidence>